<keyword evidence="1" id="KW-0812">Transmembrane</keyword>
<keyword evidence="1" id="KW-0472">Membrane</keyword>
<dbReference type="AlphaFoldDB" id="A0A7J7V8B4"/>
<evidence type="ECO:0000313" key="3">
    <source>
        <dbReference type="Proteomes" id="UP000585614"/>
    </source>
</evidence>
<evidence type="ECO:0000313" key="2">
    <source>
        <dbReference type="EMBL" id="KAF6321280.1"/>
    </source>
</evidence>
<gene>
    <name evidence="2" type="ORF">mRhiFer1_008417</name>
</gene>
<protein>
    <submittedName>
        <fullName evidence="2">Uncharacterized protein</fullName>
    </submittedName>
</protein>
<dbReference type="EMBL" id="JACAGC010000014">
    <property type="protein sequence ID" value="KAF6321280.1"/>
    <property type="molecule type" value="Genomic_DNA"/>
</dbReference>
<proteinExistence type="predicted"/>
<evidence type="ECO:0000256" key="1">
    <source>
        <dbReference type="SAM" id="Phobius"/>
    </source>
</evidence>
<feature type="transmembrane region" description="Helical" evidence="1">
    <location>
        <begin position="110"/>
        <end position="130"/>
    </location>
</feature>
<sequence>MSNMKNASPVTYPSGRHWPQGSDELYSVLWVGSFLESNPLVSFTSELQGRRTEKFNQQLVHDLIESNFRNEGGMGRTQLKRNARRSENIEELPYYFHSGRTILHSRQQCMGYQFLHLLANTCYLIFVLFVDSSYPNRSKRDLQTQRLWT</sequence>
<comment type="caution">
    <text evidence="2">The sequence shown here is derived from an EMBL/GenBank/DDBJ whole genome shotgun (WGS) entry which is preliminary data.</text>
</comment>
<dbReference type="Proteomes" id="UP000585614">
    <property type="component" value="Unassembled WGS sequence"/>
</dbReference>
<accession>A0A7J7V8B4</accession>
<name>A0A7J7V8B4_RHIFE</name>
<organism evidence="2 3">
    <name type="scientific">Rhinolophus ferrumequinum</name>
    <name type="common">Greater horseshoe bat</name>
    <dbReference type="NCBI Taxonomy" id="59479"/>
    <lineage>
        <taxon>Eukaryota</taxon>
        <taxon>Metazoa</taxon>
        <taxon>Chordata</taxon>
        <taxon>Craniata</taxon>
        <taxon>Vertebrata</taxon>
        <taxon>Euteleostomi</taxon>
        <taxon>Mammalia</taxon>
        <taxon>Eutheria</taxon>
        <taxon>Laurasiatheria</taxon>
        <taxon>Chiroptera</taxon>
        <taxon>Yinpterochiroptera</taxon>
        <taxon>Rhinolophoidea</taxon>
        <taxon>Rhinolophidae</taxon>
        <taxon>Rhinolophinae</taxon>
        <taxon>Rhinolophus</taxon>
    </lineage>
</organism>
<keyword evidence="1" id="KW-1133">Transmembrane helix</keyword>
<reference evidence="2 3" key="1">
    <citation type="journal article" date="2020" name="Nature">
        <title>Six reference-quality genomes reveal evolution of bat adaptations.</title>
        <authorList>
            <person name="Jebb D."/>
            <person name="Huang Z."/>
            <person name="Pippel M."/>
            <person name="Hughes G.M."/>
            <person name="Lavrichenko K."/>
            <person name="Devanna P."/>
            <person name="Winkler S."/>
            <person name="Jermiin L.S."/>
            <person name="Skirmuntt E.C."/>
            <person name="Katzourakis A."/>
            <person name="Burkitt-Gray L."/>
            <person name="Ray D.A."/>
            <person name="Sullivan K.A.M."/>
            <person name="Roscito J.G."/>
            <person name="Kirilenko B.M."/>
            <person name="Davalos L.M."/>
            <person name="Corthals A.P."/>
            <person name="Power M.L."/>
            <person name="Jones G."/>
            <person name="Ransome R.D."/>
            <person name="Dechmann D.K.N."/>
            <person name="Locatelli A.G."/>
            <person name="Puechmaille S.J."/>
            <person name="Fedrigo O."/>
            <person name="Jarvis E.D."/>
            <person name="Hiller M."/>
            <person name="Vernes S.C."/>
            <person name="Myers E.W."/>
            <person name="Teeling E.C."/>
        </authorList>
    </citation>
    <scope>NUCLEOTIDE SEQUENCE [LARGE SCALE GENOMIC DNA]</scope>
    <source>
        <strain evidence="2">MRhiFer1</strain>
        <tissue evidence="2">Lung</tissue>
    </source>
</reference>